<proteinExistence type="predicted"/>
<feature type="chain" id="PRO_5045244701" description="Lipoprotein" evidence="1">
    <location>
        <begin position="20"/>
        <end position="123"/>
    </location>
</feature>
<keyword evidence="1" id="KW-0732">Signal</keyword>
<evidence type="ECO:0008006" key="4">
    <source>
        <dbReference type="Google" id="ProtNLM"/>
    </source>
</evidence>
<organism evidence="2 3">
    <name type="scientific">Pseudomonas arcuscaelestis</name>
    <dbReference type="NCBI Taxonomy" id="2710591"/>
    <lineage>
        <taxon>Bacteria</taxon>
        <taxon>Pseudomonadati</taxon>
        <taxon>Pseudomonadota</taxon>
        <taxon>Gammaproteobacteria</taxon>
        <taxon>Pseudomonadales</taxon>
        <taxon>Pseudomonadaceae</taxon>
        <taxon>Pseudomonas</taxon>
    </lineage>
</organism>
<evidence type="ECO:0000256" key="1">
    <source>
        <dbReference type="SAM" id="SignalP"/>
    </source>
</evidence>
<feature type="signal peptide" evidence="1">
    <location>
        <begin position="1"/>
        <end position="19"/>
    </location>
</feature>
<keyword evidence="3" id="KW-1185">Reference proteome</keyword>
<gene>
    <name evidence="2" type="ORF">H8F21_22255</name>
</gene>
<sequence>MKWLSLAMLSLVLSGCATTGKYEAVLQSWVGSSELALIQSWGPPQQAYDTGGHRFLVYSSGGNMYLPGTAPTYQTTYYGNTAYTNSYGGTPAMNVQLSCVTTFEIADGVITSWNWRGNNCVSQ</sequence>
<reference evidence="2 3" key="1">
    <citation type="submission" date="2020-08" db="EMBL/GenBank/DDBJ databases">
        <title>Description of novel Pseudomonas species.</title>
        <authorList>
            <person name="Duman M."/>
            <person name="Mulet M."/>
            <person name="Altun S."/>
            <person name="Saticioglu I.B."/>
            <person name="Lalucat J."/>
            <person name="Garcia-Valdes E."/>
        </authorList>
    </citation>
    <scope>NUCLEOTIDE SEQUENCE [LARGE SCALE GENOMIC DNA]</scope>
    <source>
        <strain evidence="2 3">P66</strain>
    </source>
</reference>
<dbReference type="RefSeq" id="WP_203585345.1">
    <property type="nucleotide sequence ID" value="NZ_JACOPV010000015.1"/>
</dbReference>
<accession>A0ABS2C337</accession>
<evidence type="ECO:0000313" key="3">
    <source>
        <dbReference type="Proteomes" id="UP000745663"/>
    </source>
</evidence>
<name>A0ABS2C337_9PSED</name>
<comment type="caution">
    <text evidence="2">The sequence shown here is derived from an EMBL/GenBank/DDBJ whole genome shotgun (WGS) entry which is preliminary data.</text>
</comment>
<dbReference type="PROSITE" id="PS51257">
    <property type="entry name" value="PROKAR_LIPOPROTEIN"/>
    <property type="match status" value="1"/>
</dbReference>
<dbReference type="Proteomes" id="UP000745663">
    <property type="component" value="Unassembled WGS sequence"/>
</dbReference>
<evidence type="ECO:0000313" key="2">
    <source>
        <dbReference type="EMBL" id="MBM5460291.1"/>
    </source>
</evidence>
<dbReference type="EMBL" id="JACOPV010000015">
    <property type="protein sequence ID" value="MBM5460291.1"/>
    <property type="molecule type" value="Genomic_DNA"/>
</dbReference>
<protein>
    <recommendedName>
        <fullName evidence="4">Lipoprotein</fullName>
    </recommendedName>
</protein>